<dbReference type="GO" id="GO:0055085">
    <property type="term" value="P:transmembrane transport"/>
    <property type="evidence" value="ECO:0007669"/>
    <property type="project" value="InterPro"/>
</dbReference>
<dbReference type="Pfam" id="PF03480">
    <property type="entry name" value="DctP"/>
    <property type="match status" value="1"/>
</dbReference>
<name>X1VCQ7_9ZZZZ</name>
<dbReference type="PANTHER" id="PTHR33376:SF7">
    <property type="entry name" value="C4-DICARBOXYLATE-BINDING PROTEIN DCTB"/>
    <property type="match status" value="1"/>
</dbReference>
<dbReference type="Gene3D" id="3.40.190.170">
    <property type="entry name" value="Bacterial extracellular solute-binding protein, family 7"/>
    <property type="match status" value="1"/>
</dbReference>
<dbReference type="PROSITE" id="PS51257">
    <property type="entry name" value="PROKAR_LIPOPROTEIN"/>
    <property type="match status" value="1"/>
</dbReference>
<comment type="caution">
    <text evidence="4">The sequence shown here is derived from an EMBL/GenBank/DDBJ whole genome shotgun (WGS) entry which is preliminary data.</text>
</comment>
<reference evidence="4" key="1">
    <citation type="journal article" date="2014" name="Front. Microbiol.">
        <title>High frequency of phylogenetically diverse reductive dehalogenase-homologous genes in deep subseafloor sedimentary metagenomes.</title>
        <authorList>
            <person name="Kawai M."/>
            <person name="Futagami T."/>
            <person name="Toyoda A."/>
            <person name="Takaki Y."/>
            <person name="Nishi S."/>
            <person name="Hori S."/>
            <person name="Arai W."/>
            <person name="Tsubouchi T."/>
            <person name="Morono Y."/>
            <person name="Uchiyama I."/>
            <person name="Ito T."/>
            <person name="Fujiyama A."/>
            <person name="Inagaki F."/>
            <person name="Takami H."/>
        </authorList>
    </citation>
    <scope>NUCLEOTIDE SEQUENCE</scope>
    <source>
        <strain evidence="4">Expedition CK06-06</strain>
    </source>
</reference>
<dbReference type="InterPro" id="IPR038404">
    <property type="entry name" value="TRAP_DctP_sf"/>
</dbReference>
<dbReference type="InterPro" id="IPR018389">
    <property type="entry name" value="DctP_fam"/>
</dbReference>
<sequence>MKRKIIISSLIVALLAVPLLMACAAPAEEGPAAAPEEAIEWKFSAWASRGMFPCDEIDRPFIDTIEAASGGQLTFKFYGIGELIEPDELFGATKSGTLDMVTSCGYHVGEIPFNEVEYNLPMGLPKLIQHYILWYQRGAYELAQEAYLPHNLWLLPPQIGSELPLIISKKEVRTLDDFEGLTCRAYGSHATMLERLGATVVWVPFAELYTALSTGVIDAAGNPAISEYTDLKLYEWLTM</sequence>
<comment type="similarity">
    <text evidence="1">Belongs to the bacterial solute-binding protein 7 family.</text>
</comment>
<accession>X1VCQ7</accession>
<keyword evidence="3" id="KW-0732">Signal</keyword>
<dbReference type="AlphaFoldDB" id="X1VCQ7"/>
<evidence type="ECO:0000256" key="2">
    <source>
        <dbReference type="ARBA" id="ARBA00022448"/>
    </source>
</evidence>
<organism evidence="4">
    <name type="scientific">marine sediment metagenome</name>
    <dbReference type="NCBI Taxonomy" id="412755"/>
    <lineage>
        <taxon>unclassified sequences</taxon>
        <taxon>metagenomes</taxon>
        <taxon>ecological metagenomes</taxon>
    </lineage>
</organism>
<keyword evidence="2" id="KW-0813">Transport</keyword>
<evidence type="ECO:0000256" key="1">
    <source>
        <dbReference type="ARBA" id="ARBA00009023"/>
    </source>
</evidence>
<evidence type="ECO:0000313" key="4">
    <source>
        <dbReference type="EMBL" id="GAJ04015.1"/>
    </source>
</evidence>
<dbReference type="PANTHER" id="PTHR33376">
    <property type="match status" value="1"/>
</dbReference>
<gene>
    <name evidence="4" type="ORF">S12H4_46582</name>
</gene>
<dbReference type="EMBL" id="BARW01028919">
    <property type="protein sequence ID" value="GAJ04015.1"/>
    <property type="molecule type" value="Genomic_DNA"/>
</dbReference>
<proteinExistence type="inferred from homology"/>
<evidence type="ECO:0000256" key="3">
    <source>
        <dbReference type="ARBA" id="ARBA00022729"/>
    </source>
</evidence>
<protein>
    <submittedName>
        <fullName evidence="4">Uncharacterized protein</fullName>
    </submittedName>
</protein>